<accession>V8QRK7</accession>
<dbReference type="HOGENOM" id="CLU_045683_0_0_4"/>
<evidence type="ECO:0000313" key="3">
    <source>
        <dbReference type="EMBL" id="ETF01609.1"/>
    </source>
</evidence>
<dbReference type="PIRSF" id="PIRSF017082">
    <property type="entry name" value="YflP"/>
    <property type="match status" value="1"/>
</dbReference>
<dbReference type="InterPro" id="IPR005064">
    <property type="entry name" value="BUG"/>
</dbReference>
<evidence type="ECO:0000256" key="1">
    <source>
        <dbReference type="ARBA" id="ARBA00006987"/>
    </source>
</evidence>
<feature type="chain" id="PRO_5004773012" evidence="2">
    <location>
        <begin position="24"/>
        <end position="322"/>
    </location>
</feature>
<dbReference type="Gene3D" id="3.40.190.150">
    <property type="entry name" value="Bordetella uptake gene, domain 1"/>
    <property type="match status" value="1"/>
</dbReference>
<dbReference type="PATRIC" id="fig|1424334.3.peg.2500"/>
<dbReference type="Pfam" id="PF03401">
    <property type="entry name" value="TctC"/>
    <property type="match status" value="1"/>
</dbReference>
<dbReference type="CDD" id="cd13578">
    <property type="entry name" value="PBP2_Bug27"/>
    <property type="match status" value="1"/>
</dbReference>
<dbReference type="PANTHER" id="PTHR42928:SF5">
    <property type="entry name" value="BLR1237 PROTEIN"/>
    <property type="match status" value="1"/>
</dbReference>
<protein>
    <submittedName>
        <fullName evidence="3">MFS transporter</fullName>
    </submittedName>
</protein>
<gene>
    <name evidence="3" type="ORF">W822_12440</name>
</gene>
<dbReference type="STRING" id="1424334.W822_12440"/>
<keyword evidence="2" id="KW-0732">Signal</keyword>
<dbReference type="SUPFAM" id="SSF53850">
    <property type="entry name" value="Periplasmic binding protein-like II"/>
    <property type="match status" value="1"/>
</dbReference>
<evidence type="ECO:0000313" key="4">
    <source>
        <dbReference type="Proteomes" id="UP000018733"/>
    </source>
</evidence>
<keyword evidence="4" id="KW-1185">Reference proteome</keyword>
<dbReference type="AlphaFoldDB" id="V8QRK7"/>
<proteinExistence type="inferred from homology"/>
<sequence>MFKKSVVYVISCIALICGTSAYGQEEWPAQPITLIVPWPAGGVADFVGRLVAQKISAPLKQTVVVENKPGAGTNIGISTVAHAKKDGYTLLLASSNNVVNKFLFKDLSVDPVKEFRPVSLLVNVPNILVVNPKIPSKSVTEIINYAKKHPNELTYASAGNGSPAHMAAELFKSLADVEILNVPYKGASPAVSDVMGGRVSMMFTNIPASLGAIQSGRLLALGIGSKERSPALPDVPTVDEAGLSGYEASAWYGLMAPVGTPNQVIEKIQRALDAVRTTESLDTLRQRGTEPLISTPQEMDVQIDKDMKTYGDLIKRIGVTIQ</sequence>
<comment type="similarity">
    <text evidence="1">Belongs to the UPF0065 (bug) family.</text>
</comment>
<comment type="caution">
    <text evidence="3">The sequence shown here is derived from an EMBL/GenBank/DDBJ whole genome shotgun (WGS) entry which is preliminary data.</text>
</comment>
<reference evidence="3 4" key="1">
    <citation type="journal article" date="2014" name="Genome Announc.">
        <title>Draft Genome Sequence of Advenella kashmirensis Strain W13003, a Polycyclic Aromatic Hydrocarbon-Degrading Bacterium.</title>
        <authorList>
            <person name="Wang X."/>
            <person name="Jin D."/>
            <person name="Zhou L."/>
            <person name="Wu L."/>
            <person name="An W."/>
            <person name="Zhao L."/>
        </authorList>
    </citation>
    <scope>NUCLEOTIDE SEQUENCE [LARGE SCALE GENOMIC DNA]</scope>
    <source>
        <strain evidence="3 4">W13003</strain>
    </source>
</reference>
<dbReference type="Gene3D" id="3.40.190.10">
    <property type="entry name" value="Periplasmic binding protein-like II"/>
    <property type="match status" value="1"/>
</dbReference>
<name>V8QRK7_9BURK</name>
<dbReference type="InterPro" id="IPR042100">
    <property type="entry name" value="Bug_dom1"/>
</dbReference>
<dbReference type="EMBL" id="AYXT01000010">
    <property type="protein sequence ID" value="ETF01609.1"/>
    <property type="molecule type" value="Genomic_DNA"/>
</dbReference>
<evidence type="ECO:0000256" key="2">
    <source>
        <dbReference type="SAM" id="SignalP"/>
    </source>
</evidence>
<dbReference type="PANTHER" id="PTHR42928">
    <property type="entry name" value="TRICARBOXYLATE-BINDING PROTEIN"/>
    <property type="match status" value="1"/>
</dbReference>
<organism evidence="3 4">
    <name type="scientific">Advenella kashmirensis W13003</name>
    <dbReference type="NCBI Taxonomy" id="1424334"/>
    <lineage>
        <taxon>Bacteria</taxon>
        <taxon>Pseudomonadati</taxon>
        <taxon>Pseudomonadota</taxon>
        <taxon>Betaproteobacteria</taxon>
        <taxon>Burkholderiales</taxon>
        <taxon>Alcaligenaceae</taxon>
    </lineage>
</organism>
<dbReference type="Proteomes" id="UP000018733">
    <property type="component" value="Unassembled WGS sequence"/>
</dbReference>
<feature type="signal peptide" evidence="2">
    <location>
        <begin position="1"/>
        <end position="23"/>
    </location>
</feature>
<dbReference type="eggNOG" id="COG3181">
    <property type="taxonomic scope" value="Bacteria"/>
</dbReference>